<gene>
    <name evidence="20" type="primary">AUGUSTUS-3.0.2_15915</name>
    <name evidence="20" type="ORF">TcasGA2_TC015915</name>
</gene>
<keyword evidence="13 17" id="KW-0505">Motor protein</keyword>
<reference evidence="20 21" key="2">
    <citation type="journal article" date="2010" name="Nucleic Acids Res.">
        <title>BeetleBase in 2010: revisions to provide comprehensive genomic information for Tribolium castaneum.</title>
        <authorList>
            <person name="Kim H.S."/>
            <person name="Murphy T."/>
            <person name="Xia J."/>
            <person name="Caragea D."/>
            <person name="Park Y."/>
            <person name="Beeman R.W."/>
            <person name="Lorenzen M.D."/>
            <person name="Butcher S."/>
            <person name="Manak J.R."/>
            <person name="Brown S.J."/>
        </authorList>
    </citation>
    <scope>GENOME REANNOTATION</scope>
    <source>
        <strain evidence="20 21">Georgia GA2</strain>
    </source>
</reference>
<dbReference type="Gene3D" id="3.40.850.10">
    <property type="entry name" value="Kinesin motor domain"/>
    <property type="match status" value="1"/>
</dbReference>
<accession>D6WTV8</accession>
<protein>
    <submittedName>
        <fullName evidence="20">Kinesin at 3A-like protein</fullName>
    </submittedName>
</protein>
<dbReference type="HOGENOM" id="CLU_001485_4_1_1"/>
<dbReference type="CDD" id="cd01372">
    <property type="entry name" value="KISc_KIF4"/>
    <property type="match status" value="1"/>
</dbReference>
<feature type="coiled-coil region" evidence="18">
    <location>
        <begin position="372"/>
        <end position="434"/>
    </location>
</feature>
<keyword evidence="7 17" id="KW-0547">Nucleotide-binding</keyword>
<comment type="subcellular location">
    <subcellularLocation>
        <location evidence="3">Cytoplasm</location>
        <location evidence="3">Cytoskeleton</location>
    </subcellularLocation>
    <subcellularLocation>
        <location evidence="2">Nucleus</location>
    </subcellularLocation>
</comment>
<evidence type="ECO:0000256" key="16">
    <source>
        <dbReference type="ARBA" id="ARBA00034078"/>
    </source>
</evidence>
<dbReference type="GO" id="GO:0007052">
    <property type="term" value="P:mitotic spindle organization"/>
    <property type="evidence" value="ECO:0000318"/>
    <property type="project" value="GO_Central"/>
</dbReference>
<keyword evidence="9" id="KW-0408">Iron</keyword>
<evidence type="ECO:0000256" key="1">
    <source>
        <dbReference type="ARBA" id="ARBA00001966"/>
    </source>
</evidence>
<evidence type="ECO:0000256" key="12">
    <source>
        <dbReference type="ARBA" id="ARBA00023125"/>
    </source>
</evidence>
<evidence type="ECO:0000313" key="20">
    <source>
        <dbReference type="EMBL" id="EFA07572.2"/>
    </source>
</evidence>
<evidence type="ECO:0000256" key="7">
    <source>
        <dbReference type="ARBA" id="ARBA00022741"/>
    </source>
</evidence>
<dbReference type="PROSITE" id="PS50067">
    <property type="entry name" value="KINESIN_MOTOR_2"/>
    <property type="match status" value="1"/>
</dbReference>
<dbReference type="GO" id="GO:0007018">
    <property type="term" value="P:microtubule-based movement"/>
    <property type="evidence" value="ECO:0007669"/>
    <property type="project" value="InterPro"/>
</dbReference>
<keyword evidence="6" id="KW-0479">Metal-binding</keyword>
<evidence type="ECO:0000256" key="8">
    <source>
        <dbReference type="ARBA" id="ARBA00022840"/>
    </source>
</evidence>
<dbReference type="SMART" id="SM00129">
    <property type="entry name" value="KISc"/>
    <property type="match status" value="1"/>
</dbReference>
<keyword evidence="5" id="KW-0493">Microtubule</keyword>
<dbReference type="PROSITE" id="PS00411">
    <property type="entry name" value="KINESIN_MOTOR_1"/>
    <property type="match status" value="1"/>
</dbReference>
<dbReference type="Pfam" id="PF00225">
    <property type="entry name" value="Kinesin"/>
    <property type="match status" value="1"/>
</dbReference>
<keyword evidence="14" id="KW-0206">Cytoskeleton</keyword>
<proteinExistence type="inferred from homology"/>
<evidence type="ECO:0000256" key="11">
    <source>
        <dbReference type="ARBA" id="ARBA00023054"/>
    </source>
</evidence>
<evidence type="ECO:0000256" key="4">
    <source>
        <dbReference type="ARBA" id="ARBA00022490"/>
    </source>
</evidence>
<dbReference type="InterPro" id="IPR019821">
    <property type="entry name" value="Kinesin_motor_CS"/>
</dbReference>
<keyword evidence="21" id="KW-1185">Reference proteome</keyword>
<feature type="binding site" evidence="17">
    <location>
        <begin position="85"/>
        <end position="92"/>
    </location>
    <ligand>
        <name>ATP</name>
        <dbReference type="ChEBI" id="CHEBI:30616"/>
    </ligand>
</feature>
<evidence type="ECO:0000256" key="9">
    <source>
        <dbReference type="ARBA" id="ARBA00023004"/>
    </source>
</evidence>
<evidence type="ECO:0000256" key="18">
    <source>
        <dbReference type="SAM" id="Coils"/>
    </source>
</evidence>
<evidence type="ECO:0000256" key="5">
    <source>
        <dbReference type="ARBA" id="ARBA00022701"/>
    </source>
</evidence>
<evidence type="ECO:0000259" key="19">
    <source>
        <dbReference type="PROSITE" id="PS50067"/>
    </source>
</evidence>
<comment type="similarity">
    <text evidence="17">Belongs to the TRAFAC class myosin-kinesin ATPase superfamily. Kinesin family.</text>
</comment>
<name>D6WTV8_TRICA</name>
<dbReference type="PANTHER" id="PTHR47969">
    <property type="entry name" value="CHROMOSOME-ASSOCIATED KINESIN KIF4A-RELATED"/>
    <property type="match status" value="1"/>
</dbReference>
<evidence type="ECO:0000256" key="2">
    <source>
        <dbReference type="ARBA" id="ARBA00004123"/>
    </source>
</evidence>
<dbReference type="GO" id="GO:0051536">
    <property type="term" value="F:iron-sulfur cluster binding"/>
    <property type="evidence" value="ECO:0007669"/>
    <property type="project" value="UniProtKB-KW"/>
</dbReference>
<feature type="coiled-coil region" evidence="18">
    <location>
        <begin position="503"/>
        <end position="646"/>
    </location>
</feature>
<evidence type="ECO:0000256" key="17">
    <source>
        <dbReference type="PROSITE-ProRule" id="PRU00283"/>
    </source>
</evidence>
<comment type="cofactor">
    <cofactor evidence="16">
        <name>[2Fe-2S] cluster</name>
        <dbReference type="ChEBI" id="CHEBI:190135"/>
    </cofactor>
</comment>
<evidence type="ECO:0000256" key="13">
    <source>
        <dbReference type="ARBA" id="ARBA00023175"/>
    </source>
</evidence>
<sequence>MSDKSVQVALRIRPLVPSEISKGCKNVFEVYPSLNQVKIKNTDKAFTYNYVFEPSTTQDYVYETCVKGMIENLFNGYNVTVLAYGQTGSGKTHTMGTTYNGEGEMGVIPRAITEIFNTVRENFVYDVSVTVSFVELYQETLYDLLAEKSRDQCILDIREDPSKGVVIPGLTQVQVDSTQSVFQALIRGSSSRATGATNMNAQSSRSHAIFSVNMTMINKKDGNEKTAKFHLVDLAGSERPKKTGAVGTTFKEGVNINKGLLVLGNVISALADEKQQHGYISYRDSNLTRLLKDSLGGNSITLMIACVSPADYNIDESISTLRYADRARRIQNKPIVNQDPKAAEINLLKKTIQDLKLQIVGQGGPAVSSNELTSLREENVQLHTRIRDLTVQLSSTLHDNTGLLEKLMILQNANENLHKKIQELKQEYDLTLDNINLTFTQNDSDGFKKNLAKLQQIQEQFTVLDYEQKKTEDEIFHHETNIDNIRRSQEGKYQNVDEMSKDQENYTKQQMALNTELQELTKQLAMKEHLARQITTNTQYLVDYEGLKENENKILQLQKEKDELLQQLKNAHSNGPSSKIAEQRRKRVQELENQLQELNRKVQEQARLIKLKEKDVTKINQLNNEIQQMKQTRVKLIRKMREESERFRTWKIKRERDIAKLKQEDRKKQTKIVRMEAMHNKQQNVLRRKVEEAVALNKRLKDALALRKATQDAKNSGKNEKIGCWMRQEFDVHMHLIEAEATLKGLLDDRATLQQQLDKLRDDPENLDESQVQEIESDIEMRSVQIQDLQQKLLDSEEENKKSKFDNIQTMGEAKFAIKILLEQAADIKASEVSAKNKMIETQAALGDFKHKCENLEKVVKIFELKNNQDLAQLQKDYEEKIAVLLRQLRGVEVQDGSEELKQRCAIQSEQIENLERKNQELMEKLHETQQQAEELKEKIDTISQLAKESQIREAVAELNTPVENMRRKKIKIKREFDSTFTMENQENFDVSMEELDDIANDPDWKRTPIGKWVLENKRRTNAGVENMALKRTSDGGCMCVKSNCSKRCGCKKLNRSCTVGCRCSSTNCTNRDKIAETTGSLDEKKRRMVNQNLFANN</sequence>
<dbReference type="GO" id="GO:0005634">
    <property type="term" value="C:nucleus"/>
    <property type="evidence" value="ECO:0007669"/>
    <property type="project" value="UniProtKB-SubCell"/>
</dbReference>
<keyword evidence="8 17" id="KW-0067">ATP-binding</keyword>
<dbReference type="GO" id="GO:0051231">
    <property type="term" value="P:spindle elongation"/>
    <property type="evidence" value="ECO:0000318"/>
    <property type="project" value="GO_Central"/>
</dbReference>
<evidence type="ECO:0000256" key="10">
    <source>
        <dbReference type="ARBA" id="ARBA00023014"/>
    </source>
</evidence>
<dbReference type="FunCoup" id="D6WTV8">
    <property type="interactions" value="144"/>
</dbReference>
<dbReference type="GO" id="GO:0005874">
    <property type="term" value="C:microtubule"/>
    <property type="evidence" value="ECO:0007669"/>
    <property type="project" value="UniProtKB-KW"/>
</dbReference>
<organism evidence="20 21">
    <name type="scientific">Tribolium castaneum</name>
    <name type="common">Red flour beetle</name>
    <dbReference type="NCBI Taxonomy" id="7070"/>
    <lineage>
        <taxon>Eukaryota</taxon>
        <taxon>Metazoa</taxon>
        <taxon>Ecdysozoa</taxon>
        <taxon>Arthropoda</taxon>
        <taxon>Hexapoda</taxon>
        <taxon>Insecta</taxon>
        <taxon>Pterygota</taxon>
        <taxon>Neoptera</taxon>
        <taxon>Endopterygota</taxon>
        <taxon>Coleoptera</taxon>
        <taxon>Polyphaga</taxon>
        <taxon>Cucujiformia</taxon>
        <taxon>Tenebrionidae</taxon>
        <taxon>Tenebrionidae incertae sedis</taxon>
        <taxon>Tribolium</taxon>
    </lineage>
</organism>
<dbReference type="SUPFAM" id="SSF52540">
    <property type="entry name" value="P-loop containing nucleoside triphosphate hydrolases"/>
    <property type="match status" value="1"/>
</dbReference>
<keyword evidence="15" id="KW-0539">Nucleus</keyword>
<dbReference type="FunFam" id="3.40.850.10:FF:000038">
    <property type="entry name" value="chromosome-associated kinesin KIF4A"/>
    <property type="match status" value="1"/>
</dbReference>
<dbReference type="Pfam" id="PF25764">
    <property type="entry name" value="KIF21A_4th"/>
    <property type="match status" value="1"/>
</dbReference>
<dbReference type="PRINTS" id="PR00380">
    <property type="entry name" value="KINESINHEAVY"/>
</dbReference>
<dbReference type="GO" id="GO:0008017">
    <property type="term" value="F:microtubule binding"/>
    <property type="evidence" value="ECO:0007669"/>
    <property type="project" value="InterPro"/>
</dbReference>
<dbReference type="EMBL" id="KQ971352">
    <property type="protein sequence ID" value="EFA07572.2"/>
    <property type="molecule type" value="Genomic_DNA"/>
</dbReference>
<dbReference type="InterPro" id="IPR027640">
    <property type="entry name" value="Kinesin-like_fam"/>
</dbReference>
<evidence type="ECO:0000313" key="21">
    <source>
        <dbReference type="Proteomes" id="UP000007266"/>
    </source>
</evidence>
<dbReference type="AlphaFoldDB" id="D6WTV8"/>
<dbReference type="GO" id="GO:0005875">
    <property type="term" value="C:microtubule associated complex"/>
    <property type="evidence" value="ECO:0000318"/>
    <property type="project" value="GO_Central"/>
</dbReference>
<dbReference type="OMA" id="GDMGHTT"/>
<dbReference type="PANTHER" id="PTHR47969:SF15">
    <property type="entry name" value="CHROMOSOME-ASSOCIATED KINESIN KIF4A-RELATED"/>
    <property type="match status" value="1"/>
</dbReference>
<dbReference type="InParanoid" id="D6WTV8"/>
<dbReference type="GO" id="GO:0005524">
    <property type="term" value="F:ATP binding"/>
    <property type="evidence" value="ECO:0007669"/>
    <property type="project" value="UniProtKB-UniRule"/>
</dbReference>
<evidence type="ECO:0000256" key="3">
    <source>
        <dbReference type="ARBA" id="ARBA00004245"/>
    </source>
</evidence>
<reference evidence="20 21" key="1">
    <citation type="journal article" date="2008" name="Nature">
        <title>The genome of the model beetle and pest Tribolium castaneum.</title>
        <authorList>
            <consortium name="Tribolium Genome Sequencing Consortium"/>
            <person name="Richards S."/>
            <person name="Gibbs R.A."/>
            <person name="Weinstock G.M."/>
            <person name="Brown S.J."/>
            <person name="Denell R."/>
            <person name="Beeman R.W."/>
            <person name="Gibbs R."/>
            <person name="Beeman R.W."/>
            <person name="Brown S.J."/>
            <person name="Bucher G."/>
            <person name="Friedrich M."/>
            <person name="Grimmelikhuijzen C.J."/>
            <person name="Klingler M."/>
            <person name="Lorenzen M."/>
            <person name="Richards S."/>
            <person name="Roth S."/>
            <person name="Schroder R."/>
            <person name="Tautz D."/>
            <person name="Zdobnov E.M."/>
            <person name="Muzny D."/>
            <person name="Gibbs R.A."/>
            <person name="Weinstock G.M."/>
            <person name="Attaway T."/>
            <person name="Bell S."/>
            <person name="Buhay C.J."/>
            <person name="Chandrabose M.N."/>
            <person name="Chavez D."/>
            <person name="Clerk-Blankenburg K.P."/>
            <person name="Cree A."/>
            <person name="Dao M."/>
            <person name="Davis C."/>
            <person name="Chacko J."/>
            <person name="Dinh H."/>
            <person name="Dugan-Rocha S."/>
            <person name="Fowler G."/>
            <person name="Garner T.T."/>
            <person name="Garnes J."/>
            <person name="Gnirke A."/>
            <person name="Hawes A."/>
            <person name="Hernandez J."/>
            <person name="Hines S."/>
            <person name="Holder M."/>
            <person name="Hume J."/>
            <person name="Jhangiani S.N."/>
            <person name="Joshi V."/>
            <person name="Khan Z.M."/>
            <person name="Jackson L."/>
            <person name="Kovar C."/>
            <person name="Kowis A."/>
            <person name="Lee S."/>
            <person name="Lewis L.R."/>
            <person name="Margolis J."/>
            <person name="Morgan M."/>
            <person name="Nazareth L.V."/>
            <person name="Nguyen N."/>
            <person name="Okwuonu G."/>
            <person name="Parker D."/>
            <person name="Richards S."/>
            <person name="Ruiz S.J."/>
            <person name="Santibanez J."/>
            <person name="Savard J."/>
            <person name="Scherer S.E."/>
            <person name="Schneider B."/>
            <person name="Sodergren E."/>
            <person name="Tautz D."/>
            <person name="Vattahil S."/>
            <person name="Villasana D."/>
            <person name="White C.S."/>
            <person name="Wright R."/>
            <person name="Park Y."/>
            <person name="Beeman R.W."/>
            <person name="Lord J."/>
            <person name="Oppert B."/>
            <person name="Lorenzen M."/>
            <person name="Brown S."/>
            <person name="Wang L."/>
            <person name="Savard J."/>
            <person name="Tautz D."/>
            <person name="Richards S."/>
            <person name="Weinstock G."/>
            <person name="Gibbs R.A."/>
            <person name="Liu Y."/>
            <person name="Worley K."/>
            <person name="Weinstock G."/>
            <person name="Elsik C.G."/>
            <person name="Reese J.T."/>
            <person name="Elhaik E."/>
            <person name="Landan G."/>
            <person name="Graur D."/>
            <person name="Arensburger P."/>
            <person name="Atkinson P."/>
            <person name="Beeman R.W."/>
            <person name="Beidler J."/>
            <person name="Brown S.J."/>
            <person name="Demuth J.P."/>
            <person name="Drury D.W."/>
            <person name="Du Y.Z."/>
            <person name="Fujiwara H."/>
            <person name="Lorenzen M."/>
            <person name="Maselli V."/>
            <person name="Osanai M."/>
            <person name="Park Y."/>
            <person name="Robertson H.M."/>
            <person name="Tu Z."/>
            <person name="Wang J.J."/>
            <person name="Wang S."/>
            <person name="Richards S."/>
            <person name="Song H."/>
            <person name="Zhang L."/>
            <person name="Sodergren E."/>
            <person name="Werner D."/>
            <person name="Stanke M."/>
            <person name="Morgenstern B."/>
            <person name="Solovyev V."/>
            <person name="Kosarev P."/>
            <person name="Brown G."/>
            <person name="Chen H.C."/>
            <person name="Ermolaeva O."/>
            <person name="Hlavina W."/>
            <person name="Kapustin Y."/>
            <person name="Kiryutin B."/>
            <person name="Kitts P."/>
            <person name="Maglott D."/>
            <person name="Pruitt K."/>
            <person name="Sapojnikov V."/>
            <person name="Souvorov A."/>
            <person name="Mackey A.J."/>
            <person name="Waterhouse R.M."/>
            <person name="Wyder S."/>
            <person name="Zdobnov E.M."/>
            <person name="Zdobnov E.M."/>
            <person name="Wyder S."/>
            <person name="Kriventseva E.V."/>
            <person name="Kadowaki T."/>
            <person name="Bork P."/>
            <person name="Aranda M."/>
            <person name="Bao R."/>
            <person name="Beermann A."/>
            <person name="Berns N."/>
            <person name="Bolognesi R."/>
            <person name="Bonneton F."/>
            <person name="Bopp D."/>
            <person name="Brown S.J."/>
            <person name="Bucher G."/>
            <person name="Butts T."/>
            <person name="Chaumot A."/>
            <person name="Denell R.E."/>
            <person name="Ferrier D.E."/>
            <person name="Friedrich M."/>
            <person name="Gordon C.M."/>
            <person name="Jindra M."/>
            <person name="Klingler M."/>
            <person name="Lan Q."/>
            <person name="Lattorff H.M."/>
            <person name="Laudet V."/>
            <person name="von Levetsow C."/>
            <person name="Liu Z."/>
            <person name="Lutz R."/>
            <person name="Lynch J.A."/>
            <person name="da Fonseca R.N."/>
            <person name="Posnien N."/>
            <person name="Reuter R."/>
            <person name="Roth S."/>
            <person name="Savard J."/>
            <person name="Schinko J.B."/>
            <person name="Schmitt C."/>
            <person name="Schoppmeier M."/>
            <person name="Schroder R."/>
            <person name="Shippy T.D."/>
            <person name="Simonnet F."/>
            <person name="Marques-Souza H."/>
            <person name="Tautz D."/>
            <person name="Tomoyasu Y."/>
            <person name="Trauner J."/>
            <person name="Van der Zee M."/>
            <person name="Vervoort M."/>
            <person name="Wittkopp N."/>
            <person name="Wimmer E.A."/>
            <person name="Yang X."/>
            <person name="Jones A.K."/>
            <person name="Sattelle D.B."/>
            <person name="Ebert P.R."/>
            <person name="Nelson D."/>
            <person name="Scott J.G."/>
            <person name="Beeman R.W."/>
            <person name="Muthukrishnan S."/>
            <person name="Kramer K.J."/>
            <person name="Arakane Y."/>
            <person name="Beeman R.W."/>
            <person name="Zhu Q."/>
            <person name="Hogenkamp D."/>
            <person name="Dixit R."/>
            <person name="Oppert B."/>
            <person name="Jiang H."/>
            <person name="Zou Z."/>
            <person name="Marshall J."/>
            <person name="Elpidina E."/>
            <person name="Vinokurov K."/>
            <person name="Oppert C."/>
            <person name="Zou Z."/>
            <person name="Evans J."/>
            <person name="Lu Z."/>
            <person name="Zhao P."/>
            <person name="Sumathipala N."/>
            <person name="Altincicek B."/>
            <person name="Vilcinskas A."/>
            <person name="Williams M."/>
            <person name="Hultmark D."/>
            <person name="Hetru C."/>
            <person name="Jiang H."/>
            <person name="Grimmelikhuijzen C.J."/>
            <person name="Hauser F."/>
            <person name="Cazzamali G."/>
            <person name="Williamson M."/>
            <person name="Park Y."/>
            <person name="Li B."/>
            <person name="Tanaka Y."/>
            <person name="Predel R."/>
            <person name="Neupert S."/>
            <person name="Schachtner J."/>
            <person name="Verleyen P."/>
            <person name="Raible F."/>
            <person name="Bork P."/>
            <person name="Friedrich M."/>
            <person name="Walden K.K."/>
            <person name="Robertson H.M."/>
            <person name="Angeli S."/>
            <person name="Foret S."/>
            <person name="Bucher G."/>
            <person name="Schuetz S."/>
            <person name="Maleszka R."/>
            <person name="Wimmer E.A."/>
            <person name="Beeman R.W."/>
            <person name="Lorenzen M."/>
            <person name="Tomoyasu Y."/>
            <person name="Miller S.C."/>
            <person name="Grossmann D."/>
            <person name="Bucher G."/>
        </authorList>
    </citation>
    <scope>NUCLEOTIDE SEQUENCE [LARGE SCALE GENOMIC DNA]</scope>
    <source>
        <strain evidence="20 21">Georgia GA2</strain>
    </source>
</reference>
<dbReference type="GO" id="GO:0005829">
    <property type="term" value="C:cytosol"/>
    <property type="evidence" value="ECO:0007669"/>
    <property type="project" value="UniProtKB-ARBA"/>
</dbReference>
<feature type="domain" description="Kinesin motor" evidence="19">
    <location>
        <begin position="5"/>
        <end position="330"/>
    </location>
</feature>
<dbReference type="InterPro" id="IPR027417">
    <property type="entry name" value="P-loop_NTPase"/>
</dbReference>
<keyword evidence="4" id="KW-0963">Cytoplasm</keyword>
<dbReference type="STRING" id="7070.D6WTV8"/>
<keyword evidence="10" id="KW-0411">Iron-sulfur</keyword>
<keyword evidence="12" id="KW-0238">DNA-binding</keyword>
<feature type="coiled-coil region" evidence="18">
    <location>
        <begin position="868"/>
        <end position="953"/>
    </location>
</feature>
<evidence type="ECO:0000256" key="6">
    <source>
        <dbReference type="ARBA" id="ARBA00022723"/>
    </source>
</evidence>
<dbReference type="GO" id="GO:0046872">
    <property type="term" value="F:metal ion binding"/>
    <property type="evidence" value="ECO:0007669"/>
    <property type="project" value="UniProtKB-KW"/>
</dbReference>
<dbReference type="InterPro" id="IPR001752">
    <property type="entry name" value="Kinesin_motor_dom"/>
</dbReference>
<dbReference type="InterPro" id="IPR036961">
    <property type="entry name" value="Kinesin_motor_dom_sf"/>
</dbReference>
<dbReference type="KEGG" id="tca:656476"/>
<dbReference type="OrthoDB" id="3176171at2759"/>
<feature type="coiled-coil region" evidence="18">
    <location>
        <begin position="736"/>
        <end position="806"/>
    </location>
</feature>
<dbReference type="Proteomes" id="UP000007266">
    <property type="component" value="Linkage group 7"/>
</dbReference>
<dbReference type="GO" id="GO:0003777">
    <property type="term" value="F:microtubule motor activity"/>
    <property type="evidence" value="ECO:0000318"/>
    <property type="project" value="GO_Central"/>
</dbReference>
<dbReference type="GO" id="GO:0003677">
    <property type="term" value="F:DNA binding"/>
    <property type="evidence" value="ECO:0007669"/>
    <property type="project" value="UniProtKB-KW"/>
</dbReference>
<evidence type="ECO:0000256" key="14">
    <source>
        <dbReference type="ARBA" id="ARBA00023212"/>
    </source>
</evidence>
<comment type="cofactor">
    <cofactor evidence="1">
        <name>[4Fe-4S] cluster</name>
        <dbReference type="ChEBI" id="CHEBI:49883"/>
    </cofactor>
</comment>
<evidence type="ECO:0000256" key="15">
    <source>
        <dbReference type="ARBA" id="ARBA00023242"/>
    </source>
</evidence>
<keyword evidence="11 18" id="KW-0175">Coiled coil</keyword>